<comment type="similarity">
    <text evidence="1">Belongs to the prephenate/arogenate dehydrogenase family.</text>
</comment>
<keyword evidence="2" id="KW-0560">Oxidoreductase</keyword>
<accession>A0A5R9DTY4</accession>
<dbReference type="Gene3D" id="1.10.3660.10">
    <property type="entry name" value="6-phosphogluconate dehydrogenase C-terminal like domain"/>
    <property type="match status" value="1"/>
</dbReference>
<dbReference type="InterPro" id="IPR046826">
    <property type="entry name" value="PDH_N"/>
</dbReference>
<dbReference type="SUPFAM" id="SSF51735">
    <property type="entry name" value="NAD(P)-binding Rossmann-fold domains"/>
    <property type="match status" value="1"/>
</dbReference>
<dbReference type="InterPro" id="IPR036291">
    <property type="entry name" value="NAD(P)-bd_dom_sf"/>
</dbReference>
<evidence type="ECO:0000313" key="6">
    <source>
        <dbReference type="Proteomes" id="UP000306420"/>
    </source>
</evidence>
<dbReference type="SUPFAM" id="SSF48179">
    <property type="entry name" value="6-phosphogluconate dehydrogenase C-terminal domain-like"/>
    <property type="match status" value="1"/>
</dbReference>
<comment type="pathway">
    <text evidence="3">Amino-acid biosynthesis.</text>
</comment>
<proteinExistence type="inferred from homology"/>
<dbReference type="Pfam" id="PF02153">
    <property type="entry name" value="PDH_N"/>
    <property type="match status" value="1"/>
</dbReference>
<evidence type="ECO:0000259" key="4">
    <source>
        <dbReference type="PROSITE" id="PS51176"/>
    </source>
</evidence>
<dbReference type="Proteomes" id="UP000306420">
    <property type="component" value="Unassembled WGS sequence"/>
</dbReference>
<dbReference type="InterPro" id="IPR008927">
    <property type="entry name" value="6-PGluconate_DH-like_C_sf"/>
</dbReference>
<dbReference type="PANTHER" id="PTHR21363">
    <property type="entry name" value="PREPHENATE DEHYDROGENASE"/>
    <property type="match status" value="1"/>
</dbReference>
<evidence type="ECO:0000256" key="1">
    <source>
        <dbReference type="ARBA" id="ARBA00007964"/>
    </source>
</evidence>
<dbReference type="GO" id="GO:0004665">
    <property type="term" value="F:prephenate dehydrogenase (NADP+) activity"/>
    <property type="evidence" value="ECO:0007669"/>
    <property type="project" value="InterPro"/>
</dbReference>
<reference evidence="5 6" key="1">
    <citation type="submission" date="2019-05" db="EMBL/GenBank/DDBJ databases">
        <title>The metagenome of a microbial culture collection derived from dairy environment covers the genomic content of the human microbiome.</title>
        <authorList>
            <person name="Roder T."/>
            <person name="Wuthrich D."/>
            <person name="Sattari Z."/>
            <person name="Von Ah U."/>
            <person name="Bar C."/>
            <person name="Ronchi F."/>
            <person name="Macpherson A.J."/>
            <person name="Ganal-Vonarburg S.C."/>
            <person name="Bruggmann R."/>
            <person name="Vergeres G."/>
        </authorList>
    </citation>
    <scope>NUCLEOTIDE SEQUENCE [LARGE SCALE GENOMIC DNA]</scope>
    <source>
        <strain evidence="5 6">FAM 24227</strain>
    </source>
</reference>
<dbReference type="InterPro" id="IPR003099">
    <property type="entry name" value="Prephen_DH"/>
</dbReference>
<organism evidence="5 6">
    <name type="scientific">Ruoffia tabacinasalis</name>
    <dbReference type="NCBI Taxonomy" id="87458"/>
    <lineage>
        <taxon>Bacteria</taxon>
        <taxon>Bacillati</taxon>
        <taxon>Bacillota</taxon>
        <taxon>Bacilli</taxon>
        <taxon>Lactobacillales</taxon>
        <taxon>Aerococcaceae</taxon>
        <taxon>Ruoffia</taxon>
    </lineage>
</organism>
<evidence type="ECO:0000256" key="2">
    <source>
        <dbReference type="ARBA" id="ARBA00023002"/>
    </source>
</evidence>
<name>A0A5R9DTY4_9LACT</name>
<dbReference type="PROSITE" id="PS51176">
    <property type="entry name" value="PDH_ADH"/>
    <property type="match status" value="1"/>
</dbReference>
<dbReference type="RefSeq" id="WP_138404827.1">
    <property type="nucleotide sequence ID" value="NZ_VBSP01000026.1"/>
</dbReference>
<evidence type="ECO:0000313" key="5">
    <source>
        <dbReference type="EMBL" id="TLQ40607.1"/>
    </source>
</evidence>
<dbReference type="Pfam" id="PF20463">
    <property type="entry name" value="PDH_C"/>
    <property type="match status" value="1"/>
</dbReference>
<sequence>MQKIAIVGLGVIGGSFAKAFKASDSSNYYVMGIDRNQATLDKALEAGVIAEGEVENETILQRADIVIIALYPENIKEFILHNSDAFKEGTILTETTGIKQYVIDSIVPILPKQVDFIFGHPMAGRESQGFEYSDHTAFIGANYILTPLASNKSENMDIFKALLKKIGFQRLTQVTPIVHDELIAYTSQLCHCIAAALINSDQPERNTVQFIGDSYRDLTRIAKLNENLWSELMLNNKDVLVQVISEFEAEMTKIKESLLTDNKRELEETFIEATRRRVDLEKNDLMI</sequence>
<dbReference type="PANTHER" id="PTHR21363:SF0">
    <property type="entry name" value="PREPHENATE DEHYDROGENASE [NADP(+)]"/>
    <property type="match status" value="1"/>
</dbReference>
<gene>
    <name evidence="5" type="ORF">FEZ33_07710</name>
</gene>
<feature type="domain" description="Prephenate/arogenate dehydrogenase" evidence="4">
    <location>
        <begin position="2"/>
        <end position="287"/>
    </location>
</feature>
<dbReference type="Gene3D" id="3.40.50.720">
    <property type="entry name" value="NAD(P)-binding Rossmann-like Domain"/>
    <property type="match status" value="1"/>
</dbReference>
<dbReference type="InterPro" id="IPR050812">
    <property type="entry name" value="Preph/Arog_dehydrog"/>
</dbReference>
<dbReference type="GO" id="GO:0008977">
    <property type="term" value="F:prephenate dehydrogenase (NAD+) activity"/>
    <property type="evidence" value="ECO:0007669"/>
    <property type="project" value="InterPro"/>
</dbReference>
<dbReference type="InterPro" id="IPR046825">
    <property type="entry name" value="PDH_C"/>
</dbReference>
<protein>
    <submittedName>
        <fullName evidence="5">Prephenate dehydrogenase</fullName>
    </submittedName>
</protein>
<dbReference type="EMBL" id="VBSP01000026">
    <property type="protein sequence ID" value="TLQ40607.1"/>
    <property type="molecule type" value="Genomic_DNA"/>
</dbReference>
<dbReference type="AlphaFoldDB" id="A0A5R9DTY4"/>
<evidence type="ECO:0000256" key="3">
    <source>
        <dbReference type="ARBA" id="ARBA00029440"/>
    </source>
</evidence>
<dbReference type="GO" id="GO:0070403">
    <property type="term" value="F:NAD+ binding"/>
    <property type="evidence" value="ECO:0007669"/>
    <property type="project" value="InterPro"/>
</dbReference>
<comment type="caution">
    <text evidence="5">The sequence shown here is derived from an EMBL/GenBank/DDBJ whole genome shotgun (WGS) entry which is preliminary data.</text>
</comment>
<dbReference type="GO" id="GO:0006571">
    <property type="term" value="P:tyrosine biosynthetic process"/>
    <property type="evidence" value="ECO:0007669"/>
    <property type="project" value="InterPro"/>
</dbReference>
<dbReference type="OrthoDB" id="9802008at2"/>